<evidence type="ECO:0000313" key="2">
    <source>
        <dbReference type="EMBL" id="KIV99581.1"/>
    </source>
</evidence>
<feature type="compositionally biased region" description="Polar residues" evidence="1">
    <location>
        <begin position="776"/>
        <end position="796"/>
    </location>
</feature>
<reference evidence="2 3" key="1">
    <citation type="submission" date="2015-01" db="EMBL/GenBank/DDBJ databases">
        <title>The Genome Sequence of Ochroconis gallopava CBS43764.</title>
        <authorList>
            <consortium name="The Broad Institute Genomics Platform"/>
            <person name="Cuomo C."/>
            <person name="de Hoog S."/>
            <person name="Gorbushina A."/>
            <person name="Stielow B."/>
            <person name="Teixiera M."/>
            <person name="Abouelleil A."/>
            <person name="Chapman S.B."/>
            <person name="Priest M."/>
            <person name="Young S.K."/>
            <person name="Wortman J."/>
            <person name="Nusbaum C."/>
            <person name="Birren B."/>
        </authorList>
    </citation>
    <scope>NUCLEOTIDE SEQUENCE [LARGE SCALE GENOMIC DNA]</scope>
    <source>
        <strain evidence="2 3">CBS 43764</strain>
    </source>
</reference>
<feature type="compositionally biased region" description="Basic and acidic residues" evidence="1">
    <location>
        <begin position="999"/>
        <end position="1013"/>
    </location>
</feature>
<feature type="compositionally biased region" description="Polar residues" evidence="1">
    <location>
        <begin position="1189"/>
        <end position="1200"/>
    </location>
</feature>
<dbReference type="EMBL" id="KN847575">
    <property type="protein sequence ID" value="KIV99581.1"/>
    <property type="molecule type" value="Genomic_DNA"/>
</dbReference>
<dbReference type="InParanoid" id="A0A0D1YFR6"/>
<feature type="region of interest" description="Disordered" evidence="1">
    <location>
        <begin position="1170"/>
        <end position="1210"/>
    </location>
</feature>
<feature type="region of interest" description="Disordered" evidence="1">
    <location>
        <begin position="1367"/>
        <end position="1464"/>
    </location>
</feature>
<feature type="compositionally biased region" description="Polar residues" evidence="1">
    <location>
        <begin position="26"/>
        <end position="39"/>
    </location>
</feature>
<feature type="region of interest" description="Disordered" evidence="1">
    <location>
        <begin position="1051"/>
        <end position="1153"/>
    </location>
</feature>
<feature type="compositionally biased region" description="Polar residues" evidence="1">
    <location>
        <begin position="1116"/>
        <end position="1137"/>
    </location>
</feature>
<feature type="compositionally biased region" description="Low complexity" evidence="1">
    <location>
        <begin position="521"/>
        <end position="533"/>
    </location>
</feature>
<feature type="compositionally biased region" description="Polar residues" evidence="1">
    <location>
        <begin position="581"/>
        <end position="590"/>
    </location>
</feature>
<feature type="compositionally biased region" description="Low complexity" evidence="1">
    <location>
        <begin position="880"/>
        <end position="898"/>
    </location>
</feature>
<feature type="compositionally biased region" description="Basic and acidic residues" evidence="1">
    <location>
        <begin position="1418"/>
        <end position="1431"/>
    </location>
</feature>
<feature type="compositionally biased region" description="Polar residues" evidence="1">
    <location>
        <begin position="338"/>
        <end position="361"/>
    </location>
</feature>
<feature type="compositionally biased region" description="Basic and acidic residues" evidence="1">
    <location>
        <begin position="463"/>
        <end position="477"/>
    </location>
</feature>
<dbReference type="STRING" id="253628.A0A0D1YFR6"/>
<name>A0A0D1YFR6_9PEZI</name>
<feature type="compositionally biased region" description="Polar residues" evidence="1">
    <location>
        <begin position="899"/>
        <end position="911"/>
    </location>
</feature>
<feature type="compositionally biased region" description="Basic and acidic residues" evidence="1">
    <location>
        <begin position="1"/>
        <end position="11"/>
    </location>
</feature>
<feature type="compositionally biased region" description="Basic and acidic residues" evidence="1">
    <location>
        <begin position="315"/>
        <end position="329"/>
    </location>
</feature>
<feature type="compositionally biased region" description="Polar residues" evidence="1">
    <location>
        <begin position="809"/>
        <end position="824"/>
    </location>
</feature>
<feature type="compositionally biased region" description="Basic and acidic residues" evidence="1">
    <location>
        <begin position="137"/>
        <end position="150"/>
    </location>
</feature>
<feature type="compositionally biased region" description="Polar residues" evidence="1">
    <location>
        <begin position="1095"/>
        <end position="1106"/>
    </location>
</feature>
<dbReference type="GeneID" id="27316731"/>
<feature type="compositionally biased region" description="Polar residues" evidence="1">
    <location>
        <begin position="704"/>
        <end position="719"/>
    </location>
</feature>
<sequence length="1464" mass="153168">MAESVAHDVVKEAQSVGPHHQPSDDLANTSNELSAGNGQATTSTITTNATTTTTTTPESAASSEHSPNNAHDSNRDAHVAESAAATAEGGSAADQPAAKGSAEADGSDKKGGSASASNLSDGVAQGLADASGGSDTDTSRADTGKEDGKGHSRTGSLKKPTTFKPVSVTKSFLAKSLSASPVPRAGDKVGPSNSPSPTSALQSAKPRLVAKSVLGGSTRGMTTLNGTASPDASKVWNKNRPAAPPPPRQFTDEELQTRYGIHMTARLQSDESGKDSKWADIDDDEEDWAPETVEWMDGTKSSVGAEPQPPPPPPRQEDRASSPSKKEPTAEPVKPVLTSMNKSAATQSNKTILRPGSQLNASPKPGAAQKAGADKSPSGGTKPSQPPAKSPWAVLPPVEKIPPINPPVQQTQRPFARDSQGYDAHPPAPAPAQEIAADDFSRNYGGDRAPRELFNAQSGRYEPANDTRRGSRNEHGHRQPAVLQRPSQGGTHMGPAEPSPAFQTSRSSADSVGPWSRRRASSSLSAGGRRPSLALSQDHAQHPHPETAAESPRAGHAILDRPGLWSRPGHSHMEPPVAGSGQPSDGSQQPIEDPIAKQQRMMKEKIEQARIAKQKRLEEEAAEAAARQERLKLKMAQLASASPSPDVHDGAAKGTGSQNAAVQPPKSNTVSPPKPPVPTSEGEVAQYGMMKLHQPHPVKKNFVSEASLTSRSNQDSGSDYSHRFRGSTSPSKTVARPSGGQQQHHANSASEKAQQQKGLPNAPPNASGGPLEKLGSSWTSSPSSNDYNWGPNSMSARSAVGGSVWGPLSLSSNEKSLGNGTFESKFSHPNFVNNRFDNGRASGLPAQGPPMHGPVGSGIKGAATPPQRQSQFTHTFQSLSSEHSANSTSAASAAATNEQQEQPPTSHSPSVDDQAFVSAHLDSSLQQSIAQSSSLHPQTTSQPSYSASSGNNMSAQVALPPTAPIGSGKASLGSQDRARDWHLGGGRATQKSWQSFGADEQRKREAEVAKYQREMATSKPQPKSGGIVTYDVYREGPGGNTVEVFHVAVQPDGQKTTRRGGTFPMSPNNAAKVRESEALHPEDHPPKSEQPVNGVAQSASTTSSSRFFPKGAAPVISTQPQSEGTPTQPQIAITQDETPPPAEQDLFDHDSSQPVKVKFPVIAKVNLPGMKASPSVSLPPRSPGVDKSFSGQAPGTSSGPSGPRTLPHTMRVDDLKAKFGNTQPGGIFANTKPAFDVTAATTRPNGALQNQQPRSSPTSVTKHQLFAVNYSSSPQSQPLAEDDCFDFPDFGSKPTVRVPKVPHQNHQFGYQHEGAMSAPLPRHMKFHVLETQTVSEVQLFPTEKGDKFGSKVTIKLPAMKTAKYVDVRLSRRGGRSDNTPREGGASSGRGGRGGSSRSGPSEGGSRRGAGGHGSRGGNKHESAGRGAKKGDATTGASNSSSSSPKPRGGAHWGSKNGRGGGTSN</sequence>
<feature type="compositionally biased region" description="Polar residues" evidence="1">
    <location>
        <begin position="191"/>
        <end position="202"/>
    </location>
</feature>
<dbReference type="OrthoDB" id="5416983at2759"/>
<feature type="compositionally biased region" description="Polar residues" evidence="1">
    <location>
        <begin position="739"/>
        <end position="758"/>
    </location>
</feature>
<feature type="compositionally biased region" description="Polar residues" evidence="1">
    <location>
        <begin position="501"/>
        <end position="510"/>
    </location>
</feature>
<organism evidence="2 3">
    <name type="scientific">Verruconis gallopava</name>
    <dbReference type="NCBI Taxonomy" id="253628"/>
    <lineage>
        <taxon>Eukaryota</taxon>
        <taxon>Fungi</taxon>
        <taxon>Dikarya</taxon>
        <taxon>Ascomycota</taxon>
        <taxon>Pezizomycotina</taxon>
        <taxon>Dothideomycetes</taxon>
        <taxon>Pleosporomycetidae</taxon>
        <taxon>Venturiales</taxon>
        <taxon>Sympoventuriaceae</taxon>
        <taxon>Verruconis</taxon>
    </lineage>
</organism>
<evidence type="ECO:0000256" key="1">
    <source>
        <dbReference type="SAM" id="MobiDB-lite"/>
    </source>
</evidence>
<feature type="compositionally biased region" description="Low complexity" evidence="1">
    <location>
        <begin position="40"/>
        <end position="71"/>
    </location>
</feature>
<gene>
    <name evidence="2" type="ORF">PV09_08758</name>
</gene>
<protein>
    <submittedName>
        <fullName evidence="2">Uncharacterized protein</fullName>
    </submittedName>
</protein>
<keyword evidence="3" id="KW-1185">Reference proteome</keyword>
<accession>A0A0D1YFR6</accession>
<feature type="region of interest" description="Disordered" evidence="1">
    <location>
        <begin position="1"/>
        <end position="1032"/>
    </location>
</feature>
<dbReference type="VEuPathDB" id="FungiDB:PV09_08758"/>
<feature type="compositionally biased region" description="Gly residues" evidence="1">
    <location>
        <begin position="1385"/>
        <end position="1396"/>
    </location>
</feature>
<feature type="compositionally biased region" description="Basic and acidic residues" evidence="1">
    <location>
        <begin position="601"/>
        <end position="619"/>
    </location>
</feature>
<feature type="compositionally biased region" description="Polar residues" evidence="1">
    <location>
        <begin position="936"/>
        <end position="955"/>
    </location>
</feature>
<feature type="compositionally biased region" description="Gly residues" evidence="1">
    <location>
        <begin position="1406"/>
        <end position="1416"/>
    </location>
</feature>
<dbReference type="Proteomes" id="UP000053259">
    <property type="component" value="Unassembled WGS sequence"/>
</dbReference>
<feature type="compositionally biased region" description="Basic and acidic residues" evidence="1">
    <location>
        <begin position="268"/>
        <end position="280"/>
    </location>
</feature>
<dbReference type="RefSeq" id="XP_016209451.1">
    <property type="nucleotide sequence ID" value="XM_016362711.1"/>
</dbReference>
<feature type="compositionally biased region" description="Low complexity" evidence="1">
    <location>
        <begin position="921"/>
        <end position="935"/>
    </location>
</feature>
<proteinExistence type="predicted"/>
<feature type="compositionally biased region" description="Polar residues" evidence="1">
    <location>
        <begin position="866"/>
        <end position="879"/>
    </location>
</feature>
<feature type="compositionally biased region" description="Basic and acidic residues" evidence="1">
    <location>
        <begin position="1072"/>
        <end position="1087"/>
    </location>
</feature>
<feature type="compositionally biased region" description="Polar residues" evidence="1">
    <location>
        <begin position="219"/>
        <end position="230"/>
    </location>
</feature>
<feature type="compositionally biased region" description="Basic and acidic residues" evidence="1">
    <location>
        <begin position="1367"/>
        <end position="1380"/>
    </location>
</feature>
<feature type="compositionally biased region" description="Low complexity" evidence="1">
    <location>
        <begin position="80"/>
        <end position="93"/>
    </location>
</feature>
<dbReference type="HOGENOM" id="CLU_002517_0_0_1"/>
<evidence type="ECO:0000313" key="3">
    <source>
        <dbReference type="Proteomes" id="UP000053259"/>
    </source>
</evidence>